<gene>
    <name evidence="2" type="primary">AVEN_127116_1</name>
    <name evidence="2" type="ORF">CDAR_299191</name>
</gene>
<feature type="transmembrane region" description="Helical" evidence="1">
    <location>
        <begin position="110"/>
        <end position="132"/>
    </location>
</feature>
<comment type="caution">
    <text evidence="2">The sequence shown here is derived from an EMBL/GenBank/DDBJ whole genome shotgun (WGS) entry which is preliminary data.</text>
</comment>
<feature type="transmembrane region" description="Helical" evidence="1">
    <location>
        <begin position="422"/>
        <end position="444"/>
    </location>
</feature>
<dbReference type="AlphaFoldDB" id="A0AAV4PBN2"/>
<accession>A0AAV4PBN2</accession>
<keyword evidence="1" id="KW-0472">Membrane</keyword>
<dbReference type="Proteomes" id="UP001054837">
    <property type="component" value="Unassembled WGS sequence"/>
</dbReference>
<feature type="transmembrane region" description="Helical" evidence="1">
    <location>
        <begin position="642"/>
        <end position="660"/>
    </location>
</feature>
<evidence type="ECO:0000256" key="1">
    <source>
        <dbReference type="SAM" id="Phobius"/>
    </source>
</evidence>
<evidence type="ECO:0000313" key="3">
    <source>
        <dbReference type="Proteomes" id="UP001054837"/>
    </source>
</evidence>
<dbReference type="EMBL" id="BPLQ01002622">
    <property type="protein sequence ID" value="GIX94600.1"/>
    <property type="molecule type" value="Genomic_DNA"/>
</dbReference>
<keyword evidence="1" id="KW-1133">Transmembrane helix</keyword>
<sequence length="672" mass="78787">MKYYLNLFLLLGINCNYSIKKNPCVLFGLLIFNTIWLFTLGKIIYSYKLTNSSNSIYYPFIYVNQFFTLWIWWFIFKRRHEFLDFATLGNDLQQRLAHFGHQINHRRRKFLMICLIGPLTSCVVFLGFRPLYQENLLDVRPWIPESYSGLRIFISVIDIGMDMYNAFGLPVVLMIFYIAHCFELANLSTKITNCLKKSSGLGENLVYMVNQYFSFFAELEELMSFPIGFIVMRITLEVFRFMFNFIQLSIIPDNPSFSSVLVFLFVLVNVSADLAQCRALSLRKALMKVIITNSQMLSDSEFNKQYILFKESENEAHLSAWKVFTLNRSFVLNTVAFFFSYAIIMAQIKSGSRKIIYSHKFTNSSNSIYYPFIYVNQFFTLWIWWFIFKRRQEFLNFATLGNDLQQRLAHFGHQINHRRRKFLMICLIGPLTPCVMFLGFKPLYQENLLDVRPWIPERYKGLRIFFSVIDIGMDTYNAFGLPLILMIFYVTHCFELANLSTKITDLLKKSSGLCENLVNIANEYFSFFSELEELMSFPIGFIVMRITLEVFRFMFNFIQLHKIPDNLNFSSVLVFLFVLVNVSADLAQCRALSLRKDLMKIIMTNSQILSHSEFNKQYILFKESENEAHLSAWKVFTLNRSFVLNTVAFFFSYAVIMAQIPSGSSQCCSKVD</sequence>
<proteinExistence type="predicted"/>
<evidence type="ECO:0008006" key="4">
    <source>
        <dbReference type="Google" id="ProtNLM"/>
    </source>
</evidence>
<feature type="transmembrane region" description="Helical" evidence="1">
    <location>
        <begin position="152"/>
        <end position="179"/>
    </location>
</feature>
<organism evidence="2 3">
    <name type="scientific">Caerostris darwini</name>
    <dbReference type="NCBI Taxonomy" id="1538125"/>
    <lineage>
        <taxon>Eukaryota</taxon>
        <taxon>Metazoa</taxon>
        <taxon>Ecdysozoa</taxon>
        <taxon>Arthropoda</taxon>
        <taxon>Chelicerata</taxon>
        <taxon>Arachnida</taxon>
        <taxon>Araneae</taxon>
        <taxon>Araneomorphae</taxon>
        <taxon>Entelegynae</taxon>
        <taxon>Araneoidea</taxon>
        <taxon>Araneidae</taxon>
        <taxon>Caerostris</taxon>
    </lineage>
</organism>
<evidence type="ECO:0000313" key="2">
    <source>
        <dbReference type="EMBL" id="GIX94600.1"/>
    </source>
</evidence>
<keyword evidence="3" id="KW-1185">Reference proteome</keyword>
<reference evidence="2 3" key="1">
    <citation type="submission" date="2021-06" db="EMBL/GenBank/DDBJ databases">
        <title>Caerostris darwini draft genome.</title>
        <authorList>
            <person name="Kono N."/>
            <person name="Arakawa K."/>
        </authorList>
    </citation>
    <scope>NUCLEOTIDE SEQUENCE [LARGE SCALE GENOMIC DNA]</scope>
</reference>
<feature type="transmembrane region" description="Helical" evidence="1">
    <location>
        <begin position="464"/>
        <end position="490"/>
    </location>
</feature>
<feature type="transmembrane region" description="Helical" evidence="1">
    <location>
        <begin position="330"/>
        <end position="348"/>
    </location>
</feature>
<protein>
    <recommendedName>
        <fullName evidence="4">Gustatory receptor</fullName>
    </recommendedName>
</protein>
<feature type="transmembrane region" description="Helical" evidence="1">
    <location>
        <begin position="56"/>
        <end position="76"/>
    </location>
</feature>
<feature type="transmembrane region" description="Helical" evidence="1">
    <location>
        <begin position="368"/>
        <end position="388"/>
    </location>
</feature>
<name>A0AAV4PBN2_9ARAC</name>
<keyword evidence="1" id="KW-0812">Transmembrane</keyword>
<feature type="transmembrane region" description="Helical" evidence="1">
    <location>
        <begin position="24"/>
        <end position="44"/>
    </location>
</feature>